<evidence type="ECO:0000256" key="3">
    <source>
        <dbReference type="ARBA" id="ARBA00022723"/>
    </source>
</evidence>
<dbReference type="GO" id="GO:0005634">
    <property type="term" value="C:nucleus"/>
    <property type="evidence" value="ECO:0007669"/>
    <property type="project" value="TreeGrafter"/>
</dbReference>
<dbReference type="GO" id="GO:0008270">
    <property type="term" value="F:zinc ion binding"/>
    <property type="evidence" value="ECO:0007669"/>
    <property type="project" value="UniProtKB-KW"/>
</dbReference>
<keyword evidence="5" id="KW-0862">Zinc</keyword>
<dbReference type="PANTHER" id="PTHR31553">
    <property type="entry name" value="NF-KAPPA-B ESSENTIAL MODULATOR"/>
    <property type="match status" value="1"/>
</dbReference>
<keyword evidence="6 8" id="KW-0175">Coiled coil</keyword>
<dbReference type="EnsemblMetazoa" id="ADIR007520-RA">
    <property type="protein sequence ID" value="ADIR007520-PA"/>
    <property type="gene ID" value="ADIR007520"/>
</dbReference>
<reference evidence="11" key="2">
    <citation type="submission" date="2020-05" db="UniProtKB">
        <authorList>
            <consortium name="EnsemblMetazoa"/>
        </authorList>
    </citation>
    <scope>IDENTIFICATION</scope>
    <source>
        <strain evidence="11">WRAIR2</strain>
    </source>
</reference>
<keyword evidence="2" id="KW-0963">Cytoplasm</keyword>
<feature type="compositionally biased region" description="Polar residues" evidence="9">
    <location>
        <begin position="21"/>
        <end position="32"/>
    </location>
</feature>
<feature type="region of interest" description="Disordered" evidence="9">
    <location>
        <begin position="81"/>
        <end position="124"/>
    </location>
</feature>
<evidence type="ECO:0000256" key="4">
    <source>
        <dbReference type="ARBA" id="ARBA00022771"/>
    </source>
</evidence>
<protein>
    <recommendedName>
        <fullName evidence="10">CCHC NOA-type domain-containing protein</fullName>
    </recommendedName>
</protein>
<evidence type="ECO:0000256" key="5">
    <source>
        <dbReference type="ARBA" id="ARBA00022833"/>
    </source>
</evidence>
<accession>A0A182NIP6</accession>
<evidence type="ECO:0000256" key="8">
    <source>
        <dbReference type="SAM" id="Coils"/>
    </source>
</evidence>
<evidence type="ECO:0000256" key="7">
    <source>
        <dbReference type="PROSITE-ProRule" id="PRU01142"/>
    </source>
</evidence>
<dbReference type="GO" id="GO:0043122">
    <property type="term" value="P:regulation of canonical NF-kappaB signal transduction"/>
    <property type="evidence" value="ECO:0007669"/>
    <property type="project" value="TreeGrafter"/>
</dbReference>
<evidence type="ECO:0000256" key="1">
    <source>
        <dbReference type="ARBA" id="ARBA00004496"/>
    </source>
</evidence>
<dbReference type="GO" id="GO:0070530">
    <property type="term" value="F:K63-linked polyubiquitin modification-dependent protein binding"/>
    <property type="evidence" value="ECO:0007669"/>
    <property type="project" value="InterPro"/>
</dbReference>
<feature type="region of interest" description="Disordered" evidence="9">
    <location>
        <begin position="510"/>
        <end position="541"/>
    </location>
</feature>
<dbReference type="PANTHER" id="PTHR31553:SF1">
    <property type="entry name" value="NF-KAPPA-B ESSENTIAL MODULATOR"/>
    <property type="match status" value="1"/>
</dbReference>
<evidence type="ECO:0000313" key="12">
    <source>
        <dbReference type="Proteomes" id="UP000075884"/>
    </source>
</evidence>
<evidence type="ECO:0000259" key="10">
    <source>
        <dbReference type="PROSITE" id="PS51801"/>
    </source>
</evidence>
<evidence type="ECO:0000256" key="2">
    <source>
        <dbReference type="ARBA" id="ARBA00022490"/>
    </source>
</evidence>
<dbReference type="Pfam" id="PF16516">
    <property type="entry name" value="CC2-LZ"/>
    <property type="match status" value="1"/>
</dbReference>
<feature type="compositionally biased region" description="Low complexity" evidence="9">
    <location>
        <begin position="93"/>
        <end position="107"/>
    </location>
</feature>
<dbReference type="PROSITE" id="PS51801">
    <property type="entry name" value="ZF_CCHC_NOA"/>
    <property type="match status" value="1"/>
</dbReference>
<evidence type="ECO:0000313" key="11">
    <source>
        <dbReference type="EnsemblMetazoa" id="ADIR007520-PA"/>
    </source>
</evidence>
<dbReference type="InterPro" id="IPR051301">
    <property type="entry name" value="Optineurin/NFkB_EssMod"/>
</dbReference>
<feature type="compositionally biased region" description="Polar residues" evidence="9">
    <location>
        <begin position="81"/>
        <end position="90"/>
    </location>
</feature>
<reference evidence="12" key="1">
    <citation type="submission" date="2013-03" db="EMBL/GenBank/DDBJ databases">
        <title>The Genome Sequence of Anopheles dirus WRAIR2.</title>
        <authorList>
            <consortium name="The Broad Institute Genomics Platform"/>
            <person name="Neafsey D.E."/>
            <person name="Walton C."/>
            <person name="Walker B."/>
            <person name="Young S.K."/>
            <person name="Zeng Q."/>
            <person name="Gargeya S."/>
            <person name="Fitzgerald M."/>
            <person name="Haas B."/>
            <person name="Abouelleil A."/>
            <person name="Allen A.W."/>
            <person name="Alvarado L."/>
            <person name="Arachchi H.M."/>
            <person name="Berlin A.M."/>
            <person name="Chapman S.B."/>
            <person name="Gainer-Dewar J."/>
            <person name="Goldberg J."/>
            <person name="Griggs A."/>
            <person name="Gujja S."/>
            <person name="Hansen M."/>
            <person name="Howarth C."/>
            <person name="Imamovic A."/>
            <person name="Ireland A."/>
            <person name="Larimer J."/>
            <person name="McCowan C."/>
            <person name="Murphy C."/>
            <person name="Pearson M."/>
            <person name="Poon T.W."/>
            <person name="Priest M."/>
            <person name="Roberts A."/>
            <person name="Saif S."/>
            <person name="Shea T."/>
            <person name="Sisk P."/>
            <person name="Sykes S."/>
            <person name="Wortman J."/>
            <person name="Nusbaum C."/>
            <person name="Birren B."/>
        </authorList>
    </citation>
    <scope>NUCLEOTIDE SEQUENCE [LARGE SCALE GENOMIC DNA]</scope>
    <source>
        <strain evidence="12">WRAIR2</strain>
    </source>
</reference>
<proteinExistence type="predicted"/>
<organism evidence="11 12">
    <name type="scientific">Anopheles dirus</name>
    <dbReference type="NCBI Taxonomy" id="7168"/>
    <lineage>
        <taxon>Eukaryota</taxon>
        <taxon>Metazoa</taxon>
        <taxon>Ecdysozoa</taxon>
        <taxon>Arthropoda</taxon>
        <taxon>Hexapoda</taxon>
        <taxon>Insecta</taxon>
        <taxon>Pterygota</taxon>
        <taxon>Neoptera</taxon>
        <taxon>Endopterygota</taxon>
        <taxon>Diptera</taxon>
        <taxon>Nematocera</taxon>
        <taxon>Culicoidea</taxon>
        <taxon>Culicidae</taxon>
        <taxon>Anophelinae</taxon>
        <taxon>Anopheles</taxon>
    </lineage>
</organism>
<dbReference type="VEuPathDB" id="VectorBase:ADIR007520"/>
<feature type="compositionally biased region" description="Low complexity" evidence="9">
    <location>
        <begin position="518"/>
        <end position="530"/>
    </location>
</feature>
<sequence>MSLAESTQRSMEEESFIILGTTPTPSMDNFSLPSPPVASSQPASVVEREIADSAKSIRMETSTQLDSTTYSLLTTGENALTTSTTSTVAPPQSMKSSYDSPSSPKASIITSTESLRSLPKGSPRSLMLQSIENKENVPRGESGGTTQSASAASFILGETQSILQQFPSLAHSSVPFEEIQMLQKLSMEHSQLKESLQRANVAMRKNFASIQQLQDETKARSAEQEARVDEQRLKIEQLTAETARLVAELEATRAAAKKKETEFEATRAAAMKKETELEATNKELQTELAEIGHVREVERKAAETEMDELRKESSERLALVQNLSKHAENLELQIKGFVVVQNNKPESGDGMANYVPADVHRREIKQLERRMSEEVAKNLEFEDMRKMYIDEINCLKANVKAAEQVYTASRTEIQQRFDDIKARDDTIVDLRKQLTGLQEQVQVLTAQSDIFQKDFEAERTARQELASEKSRILSEFEVLQRRNTVLTTQVSRTESEREEIAKRAAIMVQEATSSQEGAADTTTSASSTPTDEPEDEQKEPLSLLRCPLCLKGYKDFGSLQSHAADCMGIE</sequence>
<dbReference type="InterPro" id="IPR034735">
    <property type="entry name" value="NEMO_ZF"/>
</dbReference>
<feature type="coiled-coil region" evidence="8">
    <location>
        <begin position="357"/>
        <end position="447"/>
    </location>
</feature>
<dbReference type="STRING" id="7168.A0A182NIP6"/>
<dbReference type="GO" id="GO:0005737">
    <property type="term" value="C:cytoplasm"/>
    <property type="evidence" value="ECO:0007669"/>
    <property type="project" value="UniProtKB-SubCell"/>
</dbReference>
<name>A0A182NIP6_9DIPT</name>
<keyword evidence="3" id="KW-0479">Metal-binding</keyword>
<comment type="subcellular location">
    <subcellularLocation>
        <location evidence="1">Cytoplasm</location>
    </subcellularLocation>
</comment>
<keyword evidence="12" id="KW-1185">Reference proteome</keyword>
<evidence type="ECO:0000256" key="9">
    <source>
        <dbReference type="SAM" id="MobiDB-lite"/>
    </source>
</evidence>
<dbReference type="Gene3D" id="1.20.5.990">
    <property type="entry name" value="Nemo cc2-lz domain - 1d5 darpin complex"/>
    <property type="match status" value="1"/>
</dbReference>
<dbReference type="InterPro" id="IPR032419">
    <property type="entry name" value="CC2-LZ_dom"/>
</dbReference>
<dbReference type="Proteomes" id="UP000075884">
    <property type="component" value="Unassembled WGS sequence"/>
</dbReference>
<feature type="domain" description="CCHC NOA-type" evidence="10">
    <location>
        <begin position="538"/>
        <end position="568"/>
    </location>
</feature>
<keyword evidence="4 7" id="KW-0863">Zinc-finger</keyword>
<feature type="coiled-coil region" evidence="8">
    <location>
        <begin position="182"/>
        <end position="290"/>
    </location>
</feature>
<dbReference type="AlphaFoldDB" id="A0A182NIP6"/>
<feature type="region of interest" description="Disordered" evidence="9">
    <location>
        <begin position="1"/>
        <end position="46"/>
    </location>
</feature>
<evidence type="ECO:0000256" key="6">
    <source>
        <dbReference type="ARBA" id="ARBA00023054"/>
    </source>
</evidence>